<keyword evidence="2" id="KW-0812">Transmembrane</keyword>
<protein>
    <submittedName>
        <fullName evidence="3">Farnesyl-diphosphate farnesyltransferase</fullName>
    </submittedName>
</protein>
<dbReference type="GO" id="GO:0006696">
    <property type="term" value="P:ergosterol biosynthetic process"/>
    <property type="evidence" value="ECO:0007669"/>
    <property type="project" value="TreeGrafter"/>
</dbReference>
<reference evidence="3 4" key="2">
    <citation type="submission" date="2016-05" db="EMBL/GenBank/DDBJ databases">
        <title>Lineage-specific infection strategies underlie the spectrum of fungal disease in amphibians.</title>
        <authorList>
            <person name="Cuomo C.A."/>
            <person name="Farrer R.A."/>
            <person name="James T."/>
            <person name="Longcore J."/>
            <person name="Birren B."/>
        </authorList>
    </citation>
    <scope>NUCLEOTIDE SEQUENCE [LARGE SCALE GENOMIC DNA]</scope>
    <source>
        <strain evidence="3 4">JEL423</strain>
    </source>
</reference>
<dbReference type="InterPro" id="IPR006449">
    <property type="entry name" value="Squal_synth-like"/>
</dbReference>
<dbReference type="SFLD" id="SFLDG01018">
    <property type="entry name" value="Squalene/Phytoene_Synthase_Lik"/>
    <property type="match status" value="1"/>
</dbReference>
<name>A0A177WDB0_BATDL</name>
<evidence type="ECO:0000313" key="3">
    <source>
        <dbReference type="EMBL" id="OAJ37766.1"/>
    </source>
</evidence>
<dbReference type="Gene3D" id="1.10.600.10">
    <property type="entry name" value="Farnesyl Diphosphate Synthase"/>
    <property type="match status" value="1"/>
</dbReference>
<dbReference type="AlphaFoldDB" id="A0A177WDB0"/>
<dbReference type="InterPro" id="IPR008949">
    <property type="entry name" value="Isoprenoid_synthase_dom_sf"/>
</dbReference>
<dbReference type="PANTHER" id="PTHR11626:SF2">
    <property type="entry name" value="SQUALENE SYNTHASE"/>
    <property type="match status" value="1"/>
</dbReference>
<dbReference type="Pfam" id="PF00494">
    <property type="entry name" value="SQS_PSY"/>
    <property type="match status" value="1"/>
</dbReference>
<evidence type="ECO:0000313" key="4">
    <source>
        <dbReference type="Proteomes" id="UP000077115"/>
    </source>
</evidence>
<organism evidence="3 4">
    <name type="scientific">Batrachochytrium dendrobatidis (strain JEL423)</name>
    <dbReference type="NCBI Taxonomy" id="403673"/>
    <lineage>
        <taxon>Eukaryota</taxon>
        <taxon>Fungi</taxon>
        <taxon>Fungi incertae sedis</taxon>
        <taxon>Chytridiomycota</taxon>
        <taxon>Chytridiomycota incertae sedis</taxon>
        <taxon>Chytridiomycetes</taxon>
        <taxon>Rhizophydiales</taxon>
        <taxon>Rhizophydiales incertae sedis</taxon>
        <taxon>Batrachochytrium</taxon>
    </lineage>
</organism>
<keyword evidence="2" id="KW-0472">Membrane</keyword>
<dbReference type="InterPro" id="IPR033904">
    <property type="entry name" value="Trans_IPPS_HH"/>
</dbReference>
<dbReference type="GO" id="GO:0051996">
    <property type="term" value="F:squalene synthase [NAD(P)H] activity"/>
    <property type="evidence" value="ECO:0007669"/>
    <property type="project" value="InterPro"/>
</dbReference>
<accession>A0A177WDB0</accession>
<dbReference type="CDD" id="cd00683">
    <property type="entry name" value="Trans_IPPS_HH"/>
    <property type="match status" value="1"/>
</dbReference>
<keyword evidence="2" id="KW-1133">Transmembrane helix</keyword>
<evidence type="ECO:0000256" key="1">
    <source>
        <dbReference type="ARBA" id="ARBA00006251"/>
    </source>
</evidence>
<dbReference type="FunFam" id="1.10.600.10:FF:000090">
    <property type="entry name" value="Farnesyl-diphosphate farnesyltransferase"/>
    <property type="match status" value="1"/>
</dbReference>
<dbReference type="EMBL" id="DS022301">
    <property type="protein sequence ID" value="OAJ37766.1"/>
    <property type="molecule type" value="Genomic_DNA"/>
</dbReference>
<feature type="transmembrane region" description="Helical" evidence="2">
    <location>
        <begin position="410"/>
        <end position="429"/>
    </location>
</feature>
<proteinExistence type="inferred from homology"/>
<dbReference type="PANTHER" id="PTHR11626">
    <property type="entry name" value="FARNESYL-DIPHOSPHATE FARNESYLTRANSFERASE"/>
    <property type="match status" value="1"/>
</dbReference>
<dbReference type="InterPro" id="IPR002060">
    <property type="entry name" value="Squ/phyt_synthse"/>
</dbReference>
<dbReference type="Proteomes" id="UP000077115">
    <property type="component" value="Unassembled WGS sequence"/>
</dbReference>
<dbReference type="SUPFAM" id="SSF48576">
    <property type="entry name" value="Terpenoid synthases"/>
    <property type="match status" value="1"/>
</dbReference>
<comment type="similarity">
    <text evidence="1">Belongs to the phytoene/squalene synthase family.</text>
</comment>
<dbReference type="InterPro" id="IPR044844">
    <property type="entry name" value="Trans_IPPS_euk-type"/>
</dbReference>
<feature type="transmembrane region" description="Helical" evidence="2">
    <location>
        <begin position="297"/>
        <end position="316"/>
    </location>
</feature>
<dbReference type="OrthoDB" id="431150at2759"/>
<dbReference type="eggNOG" id="KOG1459">
    <property type="taxonomic scope" value="Eukaryota"/>
</dbReference>
<dbReference type="STRING" id="403673.A0A177WDB0"/>
<reference evidence="3 4" key="1">
    <citation type="submission" date="2006-10" db="EMBL/GenBank/DDBJ databases">
        <title>The Genome Sequence of Batrachochytrium dendrobatidis JEL423.</title>
        <authorList>
            <consortium name="The Broad Institute Genome Sequencing Platform"/>
            <person name="Birren B."/>
            <person name="Lander E."/>
            <person name="Galagan J."/>
            <person name="Cuomo C."/>
            <person name="Devon K."/>
            <person name="Jaffe D."/>
            <person name="Butler J."/>
            <person name="Alvarez P."/>
            <person name="Gnerre S."/>
            <person name="Grabherr M."/>
            <person name="Kleber M."/>
            <person name="Mauceli E."/>
            <person name="Brockman W."/>
            <person name="Young S."/>
            <person name="LaButti K."/>
            <person name="Sykes S."/>
            <person name="DeCaprio D."/>
            <person name="Crawford M."/>
            <person name="Koehrsen M."/>
            <person name="Engels R."/>
            <person name="Montgomery P."/>
            <person name="Pearson M."/>
            <person name="Howarth C."/>
            <person name="Larson L."/>
            <person name="White J."/>
            <person name="O'Leary S."/>
            <person name="Kodira C."/>
            <person name="Zeng Q."/>
            <person name="Yandava C."/>
            <person name="Alvarado L."/>
            <person name="Longcore J."/>
            <person name="James T."/>
        </authorList>
    </citation>
    <scope>NUCLEOTIDE SEQUENCE [LARGE SCALE GENOMIC DNA]</scope>
    <source>
        <strain evidence="3 4">JEL423</strain>
    </source>
</reference>
<dbReference type="VEuPathDB" id="FungiDB:BDEG_21758"/>
<dbReference type="SFLD" id="SFLDS00005">
    <property type="entry name" value="Isoprenoid_Synthase_Type_I"/>
    <property type="match status" value="1"/>
</dbReference>
<keyword evidence="3" id="KW-0808">Transferase</keyword>
<sequence>MDALLASAAHPSEVVALLKYKFGSQEKVVHKDLSSIPPESSDQHTWAMCYYFLNKTSRSFARVIQELDKELQDPICIFYLVLRGLDTIEDDMSIPLKTKLPLLESFHEINYKKGWTFHECGPTEKDRILLERYDVVIDQFLKLKPKYQKTITDITKRMGAGMADFVSGKKVTTLEDFDLYTHYVAGLVGIGLTHLFSDSGLESKALEEHMDLANRMGLFLQKVNILKDYLTDIKDGRLFWPRDVWELYVGKDEGVEALARPENLQNAVACLNHLCANALHLVPDCLDYLALLKNQSVLRFAAIPQLMALASFSLFYNNPALFKSHGNKIRRGLAVKLIGKSGDFESIKQVYFNYAISTSQTARMALGSNPADTSFPDISNACANIVRWIHNHDKENGLPVRKAESSSDSLIIIVTVVVMAIGFLGVVFVA</sequence>
<gene>
    <name evidence="3" type="ORF">BDEG_21758</name>
</gene>
<evidence type="ECO:0000256" key="2">
    <source>
        <dbReference type="SAM" id="Phobius"/>
    </source>
</evidence>
<dbReference type="NCBIfam" id="TIGR01559">
    <property type="entry name" value="squal_synth"/>
    <property type="match status" value="1"/>
</dbReference>
<dbReference type="GO" id="GO:0005789">
    <property type="term" value="C:endoplasmic reticulum membrane"/>
    <property type="evidence" value="ECO:0007669"/>
    <property type="project" value="TreeGrafter"/>
</dbReference>
<dbReference type="GO" id="GO:0045338">
    <property type="term" value="P:farnesyl diphosphate metabolic process"/>
    <property type="evidence" value="ECO:0007669"/>
    <property type="project" value="InterPro"/>
</dbReference>